<gene>
    <name evidence="5" type="ORF">AL548_006995</name>
    <name evidence="3" type="ORF">I7730_05365</name>
    <name evidence="4" type="ORF">J0J18_19855</name>
</gene>
<evidence type="ECO:0000256" key="1">
    <source>
        <dbReference type="SAM" id="Coils"/>
    </source>
</evidence>
<dbReference type="GeneID" id="93897503"/>
<keyword evidence="1" id="KW-0175">Coiled coil</keyword>
<keyword evidence="6" id="KW-1185">Reference proteome</keyword>
<organism evidence="3">
    <name type="scientific">Vibrio vulnificus</name>
    <dbReference type="NCBI Taxonomy" id="672"/>
    <lineage>
        <taxon>Bacteria</taxon>
        <taxon>Pseudomonadati</taxon>
        <taxon>Pseudomonadota</taxon>
        <taxon>Gammaproteobacteria</taxon>
        <taxon>Vibrionales</taxon>
        <taxon>Vibrionaceae</taxon>
        <taxon>Vibrio</taxon>
    </lineage>
</organism>
<evidence type="ECO:0000256" key="2">
    <source>
        <dbReference type="SAM" id="SignalP"/>
    </source>
</evidence>
<name>A0A087IN49_VIBVL</name>
<dbReference type="Pfam" id="PF10973">
    <property type="entry name" value="DUF2799"/>
    <property type="match status" value="1"/>
</dbReference>
<reference evidence="3" key="2">
    <citation type="journal article" date="2018" name="Genome Biol.">
        <title>SKESA: strategic k-mer extension for scrupulous assemblies.</title>
        <authorList>
            <person name="Souvorov A."/>
            <person name="Agarwala R."/>
            <person name="Lipman D.J."/>
        </authorList>
    </citation>
    <scope>NUCLEOTIDE SEQUENCE</scope>
    <source>
        <strain evidence="3">BCW_3452</strain>
    </source>
</reference>
<dbReference type="Proteomes" id="UP000054370">
    <property type="component" value="Unassembled WGS sequence"/>
</dbReference>
<proteinExistence type="predicted"/>
<evidence type="ECO:0000313" key="3">
    <source>
        <dbReference type="EMBL" id="HAS8539213.1"/>
    </source>
</evidence>
<dbReference type="AlphaFoldDB" id="A0A087IN49"/>
<dbReference type="PROSITE" id="PS51257">
    <property type="entry name" value="PROKAR_LIPOPROTEIN"/>
    <property type="match status" value="1"/>
</dbReference>
<feature type="coiled-coil region" evidence="1">
    <location>
        <begin position="119"/>
        <end position="146"/>
    </location>
</feature>
<dbReference type="EMBL" id="LOSH02000001">
    <property type="protein sequence ID" value="PNM78307.1"/>
    <property type="molecule type" value="Genomic_DNA"/>
</dbReference>
<sequence length="176" mass="20615">MKKTLLLLLIPMILSACSSMSPEECRSANWQQIGYLDGQNGVNPTVISDYVKDCRDAGVYPDQEMWQRGFEQGTVLYCSADNGYRVGKQGREYYGVCNNERFLENYQKGYQDYLVQKRLNEINKEISDIDTQLRILKNDNENKQQRKTLESRRKELIRERTSLIVPTRSYNLKFSF</sequence>
<evidence type="ECO:0000313" key="5">
    <source>
        <dbReference type="EMBL" id="PNM78307.1"/>
    </source>
</evidence>
<reference evidence="3" key="3">
    <citation type="submission" date="2019-01" db="EMBL/GenBank/DDBJ databases">
        <authorList>
            <consortium name="NCBI Pathogen Detection Project"/>
        </authorList>
    </citation>
    <scope>NUCLEOTIDE SEQUENCE</scope>
    <source>
        <strain evidence="3">BCW_3452</strain>
    </source>
</reference>
<keyword evidence="2" id="KW-0732">Signal</keyword>
<feature type="signal peptide" evidence="2">
    <location>
        <begin position="1"/>
        <end position="21"/>
    </location>
</feature>
<dbReference type="Proteomes" id="UP000863257">
    <property type="component" value="Unassembled WGS sequence"/>
</dbReference>
<dbReference type="RefSeq" id="WP_017421471.1">
    <property type="nucleotide sequence ID" value="NZ_CP019122.1"/>
</dbReference>
<reference evidence="5 6" key="1">
    <citation type="submission" date="2017-12" db="EMBL/GenBank/DDBJ databases">
        <title>FDA dAtabase for Regulatory Grade micrObial Sequences (FDA-ARGOS): Supporting development and validation of Infectious Disease Dx tests.</title>
        <authorList>
            <person name="Hoffmann M."/>
            <person name="Allard M."/>
            <person name="Evans P."/>
            <person name="Brown E."/>
            <person name="Tallon L.J."/>
            <person name="Sadzewicz L."/>
            <person name="Sengamalay N."/>
            <person name="Ott S."/>
            <person name="Godinez A."/>
            <person name="Nagaraj S."/>
            <person name="Vavikolanu K."/>
            <person name="Aluvathingal J."/>
            <person name="Nadendla S."/>
            <person name="Hobson J."/>
            <person name="Sichtig H."/>
        </authorList>
    </citation>
    <scope>NUCLEOTIDE SEQUENCE [LARGE SCALE GENOMIC DNA]</scope>
    <source>
        <strain evidence="6">ATCC 29307</strain>
        <strain evidence="5">FDAARGOS_118</strain>
    </source>
</reference>
<feature type="chain" id="PRO_5044540266" evidence="2">
    <location>
        <begin position="22"/>
        <end position="176"/>
    </location>
</feature>
<dbReference type="Proteomes" id="UP000664056">
    <property type="component" value="Unassembled WGS sequence"/>
</dbReference>
<dbReference type="InterPro" id="IPR021242">
    <property type="entry name" value="DUF2799"/>
</dbReference>
<dbReference type="EMBL" id="JAFKOQ010000020">
    <property type="protein sequence ID" value="MBN8124004.1"/>
    <property type="molecule type" value="Genomic_DNA"/>
</dbReference>
<dbReference type="OrthoDB" id="5917215at2"/>
<dbReference type="EMBL" id="DACRBY010000005">
    <property type="protein sequence ID" value="HAS8539213.1"/>
    <property type="molecule type" value="Genomic_DNA"/>
</dbReference>
<evidence type="ECO:0000313" key="6">
    <source>
        <dbReference type="Proteomes" id="UP000054370"/>
    </source>
</evidence>
<accession>A0A087IN49</accession>
<reference evidence="4" key="4">
    <citation type="submission" date="2021-03" db="EMBL/GenBank/DDBJ databases">
        <title>Study of the foodborne Vibrio vulnificus isolates from China.</title>
        <authorList>
            <person name="Zheng Z."/>
            <person name="Ye L."/>
        </authorList>
    </citation>
    <scope>NUCLEOTIDE SEQUENCE</scope>
    <source>
        <strain evidence="4">Vv1582</strain>
    </source>
</reference>
<evidence type="ECO:0000313" key="4">
    <source>
        <dbReference type="EMBL" id="MBN8124004.1"/>
    </source>
</evidence>
<protein>
    <submittedName>
        <fullName evidence="3">DUF2799 domain-containing protein</fullName>
    </submittedName>
</protein>
<comment type="caution">
    <text evidence="3">The sequence shown here is derived from an EMBL/GenBank/DDBJ whole genome shotgun (WGS) entry which is preliminary data.</text>
</comment>